<sequence length="834" mass="96368">MVVLKLLLNIFLSHFVATSALPIVFDLDCYVRIILERTANSSLFTPFQTSPLFPIQTTISSESTHSYMIHDLSNFNFAFDPEDVYINDQLTLSDGYFGFFSKHHQVCNIFVLFTVTFNGTVTAIQQSGYGTDENSMFLLVRECCDNFTDANIQMKSFTTEFATLETTSLLAFYSNLAFVFHPKLSNNFETTAIIRLYAYCYYCPNNNFPEISAEFQDLKRIPFQLSGIRSKCKSLNDNGWKRKIIIMTSAPPLSYDVLFRNINHKIKNGRKNFQQHLTESYLAEYILFRMASDITNMTIDPVIRAFHADDDPDTHWHLNIKVVDTLMPIFRNIISVTRGSYLLTMQDSLSFIYCMKTADLVKVKWDIYIWVLDPSTWICILMVLLGYAFIYKSIFKGLDLLWILFDLDFLRQHPRTIIYFYLLGAIFLPWIYGSGISTDFIDFDFPVDITELSSKGYTIWDVDLDVKALKQVQKLLPEPVFTFLEANTGFRDFEKAVYVDENFKMPGNFRDRLKEMASRKLVFLNGDENYYTFPSLFVTLWTMKKAVFERDFLCGIVQQAPRFNVQLTLSFHVRGYMSTKFTGLYNRYLEAGFVKYLQSLITLQAALKTRVSVDDVSAVLNSSTVSVRTPLGVICVAIRWNILNRKVQIQQPGPGLGLHYFFNVISILLGFTPCFYVVLDSFYHQNKYPVDQIYLYIITMVLASGASTTNYIVTRDCKQMCHSFNVLYNFEMETRKLERPYTGRPKKCVDWIGIFVCLNVLGFSTVPFLLPPTTVFFTLDPLYYILKEFLPSEERSICVIVFTFSVRYLILGQVGLMKGLEKPSKGFAFITLYQ</sequence>
<evidence type="ECO:0000256" key="1">
    <source>
        <dbReference type="SAM" id="Phobius"/>
    </source>
</evidence>
<feature type="transmembrane region" description="Helical" evidence="1">
    <location>
        <begin position="655"/>
        <end position="678"/>
    </location>
</feature>
<evidence type="ECO:0000256" key="2">
    <source>
        <dbReference type="SAM" id="SignalP"/>
    </source>
</evidence>
<name>A0ABP1RDF2_9HEXA</name>
<dbReference type="Proteomes" id="UP001642540">
    <property type="component" value="Unassembled WGS sequence"/>
</dbReference>
<keyword evidence="1" id="KW-0812">Transmembrane</keyword>
<feature type="transmembrane region" description="Helical" evidence="1">
    <location>
        <begin position="416"/>
        <end position="433"/>
    </location>
</feature>
<proteinExistence type="predicted"/>
<gene>
    <name evidence="3" type="ORF">ODALV1_LOCUS19332</name>
</gene>
<feature type="chain" id="PRO_5046534153" evidence="2">
    <location>
        <begin position="21"/>
        <end position="834"/>
    </location>
</feature>
<keyword evidence="1" id="KW-0472">Membrane</keyword>
<feature type="transmembrane region" description="Helical" evidence="1">
    <location>
        <begin position="693"/>
        <end position="713"/>
    </location>
</feature>
<feature type="transmembrane region" description="Helical" evidence="1">
    <location>
        <begin position="748"/>
        <end position="770"/>
    </location>
</feature>
<accession>A0ABP1RDF2</accession>
<keyword evidence="4" id="KW-1185">Reference proteome</keyword>
<feature type="transmembrane region" description="Helical" evidence="1">
    <location>
        <begin position="625"/>
        <end position="643"/>
    </location>
</feature>
<keyword evidence="1" id="KW-1133">Transmembrane helix</keyword>
<evidence type="ECO:0000313" key="3">
    <source>
        <dbReference type="EMBL" id="CAL8121330.1"/>
    </source>
</evidence>
<organism evidence="3 4">
    <name type="scientific">Orchesella dallaii</name>
    <dbReference type="NCBI Taxonomy" id="48710"/>
    <lineage>
        <taxon>Eukaryota</taxon>
        <taxon>Metazoa</taxon>
        <taxon>Ecdysozoa</taxon>
        <taxon>Arthropoda</taxon>
        <taxon>Hexapoda</taxon>
        <taxon>Collembola</taxon>
        <taxon>Entomobryomorpha</taxon>
        <taxon>Entomobryoidea</taxon>
        <taxon>Orchesellidae</taxon>
        <taxon>Orchesellinae</taxon>
        <taxon>Orchesella</taxon>
    </lineage>
</organism>
<dbReference type="EMBL" id="CAXLJM020000065">
    <property type="protein sequence ID" value="CAL8121330.1"/>
    <property type="molecule type" value="Genomic_DNA"/>
</dbReference>
<reference evidence="3 4" key="1">
    <citation type="submission" date="2024-08" db="EMBL/GenBank/DDBJ databases">
        <authorList>
            <person name="Cucini C."/>
            <person name="Frati F."/>
        </authorList>
    </citation>
    <scope>NUCLEOTIDE SEQUENCE [LARGE SCALE GENOMIC DNA]</scope>
</reference>
<comment type="caution">
    <text evidence="3">The sequence shown here is derived from an EMBL/GenBank/DDBJ whole genome shotgun (WGS) entry which is preliminary data.</text>
</comment>
<feature type="transmembrane region" description="Helical" evidence="1">
    <location>
        <begin position="375"/>
        <end position="395"/>
    </location>
</feature>
<feature type="signal peptide" evidence="2">
    <location>
        <begin position="1"/>
        <end position="20"/>
    </location>
</feature>
<protein>
    <submittedName>
        <fullName evidence="3">Uncharacterized protein</fullName>
    </submittedName>
</protein>
<evidence type="ECO:0000313" key="4">
    <source>
        <dbReference type="Proteomes" id="UP001642540"/>
    </source>
</evidence>
<keyword evidence="2" id="KW-0732">Signal</keyword>